<gene>
    <name evidence="1" type="ORF">NDM98_06030</name>
</gene>
<accession>A0ABT0XGQ6</accession>
<comment type="caution">
    <text evidence="1">The sequence shown here is derived from an EMBL/GenBank/DDBJ whole genome shotgun (WGS) entry which is preliminary data.</text>
</comment>
<dbReference type="Pfam" id="PF10815">
    <property type="entry name" value="ComZ"/>
    <property type="match status" value="1"/>
</dbReference>
<evidence type="ECO:0000313" key="1">
    <source>
        <dbReference type="EMBL" id="MCM2675091.1"/>
    </source>
</evidence>
<dbReference type="EMBL" id="JAMQJY010000001">
    <property type="protein sequence ID" value="MCM2675091.1"/>
    <property type="molecule type" value="Genomic_DNA"/>
</dbReference>
<reference evidence="1" key="1">
    <citation type="submission" date="2022-06" db="EMBL/GenBank/DDBJ databases">
        <title>Alkalicoccobacillus porphyridii sp. nov., isolated from a marine red alga, Porphyridium purpureum and reclassification of Shouchella plakortidis and Shouchella gibsonii as Alkalicoccobacillus plakortidis comb. nov. and Alkalicoccobacillus gibsonii comb. nov.</title>
        <authorList>
            <person name="Kim K.H."/>
            <person name="Lee J.K."/>
            <person name="Han D.M."/>
            <person name="Baek J.H."/>
            <person name="Jeon C.O."/>
        </authorList>
    </citation>
    <scope>NUCLEOTIDE SEQUENCE</scope>
    <source>
        <strain evidence="1">DSM 19153</strain>
    </source>
</reference>
<dbReference type="InterPro" id="IPR024558">
    <property type="entry name" value="ComZ"/>
</dbReference>
<protein>
    <submittedName>
        <fullName evidence="1">ComZ family protein</fullName>
    </submittedName>
</protein>
<organism evidence="1 2">
    <name type="scientific">Alkalicoccobacillus plakortidis</name>
    <dbReference type="NCBI Taxonomy" id="444060"/>
    <lineage>
        <taxon>Bacteria</taxon>
        <taxon>Bacillati</taxon>
        <taxon>Bacillota</taxon>
        <taxon>Bacilli</taxon>
        <taxon>Bacillales</taxon>
        <taxon>Bacillaceae</taxon>
        <taxon>Alkalicoccobacillus</taxon>
    </lineage>
</organism>
<proteinExistence type="predicted"/>
<sequence>MTNPELNMKFMQLAMKHLPEGQEFFKQKGIELGFEDMQPMLELFLKVMGEAYELGKSDAGSQE</sequence>
<evidence type="ECO:0000313" key="2">
    <source>
        <dbReference type="Proteomes" id="UP001203665"/>
    </source>
</evidence>
<dbReference type="RefSeq" id="WP_251605345.1">
    <property type="nucleotide sequence ID" value="NZ_JAMQJY010000001.1"/>
</dbReference>
<keyword evidence="2" id="KW-1185">Reference proteome</keyword>
<dbReference type="Proteomes" id="UP001203665">
    <property type="component" value="Unassembled WGS sequence"/>
</dbReference>
<name>A0ABT0XGQ6_9BACI</name>